<dbReference type="Pfam" id="PF00528">
    <property type="entry name" value="BPD_transp_1"/>
    <property type="match status" value="1"/>
</dbReference>
<dbReference type="InterPro" id="IPR000515">
    <property type="entry name" value="MetI-like"/>
</dbReference>
<feature type="transmembrane region" description="Helical" evidence="7">
    <location>
        <begin position="75"/>
        <end position="95"/>
    </location>
</feature>
<name>A0ABQ3FZ67_9BURK</name>
<feature type="transmembrane region" description="Helical" evidence="7">
    <location>
        <begin position="12"/>
        <end position="31"/>
    </location>
</feature>
<keyword evidence="5 7" id="KW-1133">Transmembrane helix</keyword>
<evidence type="ECO:0000259" key="8">
    <source>
        <dbReference type="PROSITE" id="PS50928"/>
    </source>
</evidence>
<evidence type="ECO:0000256" key="4">
    <source>
        <dbReference type="ARBA" id="ARBA00022692"/>
    </source>
</evidence>
<keyword evidence="2 7" id="KW-0813">Transport</keyword>
<accession>A0ABQ3FZ67</accession>
<feature type="domain" description="ABC transmembrane type-1" evidence="8">
    <location>
        <begin position="71"/>
        <end position="251"/>
    </location>
</feature>
<evidence type="ECO:0000313" key="10">
    <source>
        <dbReference type="Proteomes" id="UP000626210"/>
    </source>
</evidence>
<evidence type="ECO:0000313" key="9">
    <source>
        <dbReference type="EMBL" id="GHC77087.1"/>
    </source>
</evidence>
<comment type="subcellular location">
    <subcellularLocation>
        <location evidence="1 7">Cell membrane</location>
        <topology evidence="1 7">Multi-pass membrane protein</topology>
    </subcellularLocation>
</comment>
<evidence type="ECO:0000256" key="3">
    <source>
        <dbReference type="ARBA" id="ARBA00022475"/>
    </source>
</evidence>
<dbReference type="InterPro" id="IPR035906">
    <property type="entry name" value="MetI-like_sf"/>
</dbReference>
<evidence type="ECO:0000256" key="7">
    <source>
        <dbReference type="RuleBase" id="RU363032"/>
    </source>
</evidence>
<keyword evidence="6 7" id="KW-0472">Membrane</keyword>
<dbReference type="PROSITE" id="PS50928">
    <property type="entry name" value="ABC_TM1"/>
    <property type="match status" value="1"/>
</dbReference>
<feature type="transmembrane region" description="Helical" evidence="7">
    <location>
        <begin position="227"/>
        <end position="247"/>
    </location>
</feature>
<proteinExistence type="inferred from homology"/>
<protein>
    <submittedName>
        <fullName evidence="9">Taurine ABC transporter permease</fullName>
    </submittedName>
</protein>
<sequence>MSGRLSARNRGRLLNTASFAALLLVWVVLTIDLGGGPLVAPLFLPSPQSVATTFVTLLRNGYQGESLFHHLGISLMRFGLGFSIAALLAIPLGLWMGMNETVKGLCDPPIEITRPMPKLALLPLLIIWFGIGEVSKVVIIVLALFPVLSISAMQAVRGVGLRKVQAALALGASRGMVFRRVIFPASLPGIFTGLRVSIGLGVTMLVGAEMIATSDGIAWMALSAADFLLTNVVLVGALIMAVLGYGLDLLARAIENKVVHWGGREG</sequence>
<keyword evidence="10" id="KW-1185">Reference proteome</keyword>
<feature type="transmembrane region" description="Helical" evidence="7">
    <location>
        <begin position="181"/>
        <end position="207"/>
    </location>
</feature>
<dbReference type="SUPFAM" id="SSF161098">
    <property type="entry name" value="MetI-like"/>
    <property type="match status" value="1"/>
</dbReference>
<comment type="caution">
    <text evidence="9">The sequence shown here is derived from an EMBL/GenBank/DDBJ whole genome shotgun (WGS) entry which is preliminary data.</text>
</comment>
<dbReference type="Proteomes" id="UP000626210">
    <property type="component" value="Unassembled WGS sequence"/>
</dbReference>
<evidence type="ECO:0000256" key="6">
    <source>
        <dbReference type="ARBA" id="ARBA00023136"/>
    </source>
</evidence>
<dbReference type="EMBL" id="BMYK01000004">
    <property type="protein sequence ID" value="GHC77087.1"/>
    <property type="molecule type" value="Genomic_DNA"/>
</dbReference>
<comment type="similarity">
    <text evidence="7">Belongs to the binding-protein-dependent transport system permease family.</text>
</comment>
<keyword evidence="3" id="KW-1003">Cell membrane</keyword>
<dbReference type="PANTHER" id="PTHR30151">
    <property type="entry name" value="ALKANE SULFONATE ABC TRANSPORTER-RELATED, MEMBRANE SUBUNIT"/>
    <property type="match status" value="1"/>
</dbReference>
<evidence type="ECO:0000256" key="2">
    <source>
        <dbReference type="ARBA" id="ARBA00022448"/>
    </source>
</evidence>
<organism evidence="9 10">
    <name type="scientific">Pseudorhodoferax aquiterrae</name>
    <dbReference type="NCBI Taxonomy" id="747304"/>
    <lineage>
        <taxon>Bacteria</taxon>
        <taxon>Pseudomonadati</taxon>
        <taxon>Pseudomonadota</taxon>
        <taxon>Betaproteobacteria</taxon>
        <taxon>Burkholderiales</taxon>
        <taxon>Comamonadaceae</taxon>
    </lineage>
</organism>
<gene>
    <name evidence="9" type="primary">tauC</name>
    <name evidence="9" type="ORF">GCM10007320_16360</name>
</gene>
<evidence type="ECO:0000256" key="1">
    <source>
        <dbReference type="ARBA" id="ARBA00004651"/>
    </source>
</evidence>
<dbReference type="PANTHER" id="PTHR30151:SF25">
    <property type="entry name" value="TAURINE TRANSPORT SYSTEM PERMEASE PROTEIN TAUC"/>
    <property type="match status" value="1"/>
</dbReference>
<dbReference type="RefSeq" id="WP_189686473.1">
    <property type="nucleotide sequence ID" value="NZ_BMYK01000004.1"/>
</dbReference>
<dbReference type="CDD" id="cd06261">
    <property type="entry name" value="TM_PBP2"/>
    <property type="match status" value="1"/>
</dbReference>
<dbReference type="Gene3D" id="1.10.3720.10">
    <property type="entry name" value="MetI-like"/>
    <property type="match status" value="1"/>
</dbReference>
<feature type="transmembrane region" description="Helical" evidence="7">
    <location>
        <begin position="137"/>
        <end position="160"/>
    </location>
</feature>
<evidence type="ECO:0000256" key="5">
    <source>
        <dbReference type="ARBA" id="ARBA00022989"/>
    </source>
</evidence>
<keyword evidence="4 7" id="KW-0812">Transmembrane</keyword>
<reference evidence="10" key="1">
    <citation type="journal article" date="2019" name="Int. J. Syst. Evol. Microbiol.">
        <title>The Global Catalogue of Microorganisms (GCM) 10K type strain sequencing project: providing services to taxonomists for standard genome sequencing and annotation.</title>
        <authorList>
            <consortium name="The Broad Institute Genomics Platform"/>
            <consortium name="The Broad Institute Genome Sequencing Center for Infectious Disease"/>
            <person name="Wu L."/>
            <person name="Ma J."/>
        </authorList>
    </citation>
    <scope>NUCLEOTIDE SEQUENCE [LARGE SCALE GENOMIC DNA]</scope>
    <source>
        <strain evidence="10">KCTC 23314</strain>
    </source>
</reference>